<dbReference type="OrthoDB" id="179461at2157"/>
<organism evidence="2 3">
    <name type="scientific">Halomicrobium mukohataei</name>
    <dbReference type="NCBI Taxonomy" id="57705"/>
    <lineage>
        <taxon>Archaea</taxon>
        <taxon>Methanobacteriati</taxon>
        <taxon>Methanobacteriota</taxon>
        <taxon>Stenosarchaea group</taxon>
        <taxon>Halobacteria</taxon>
        <taxon>Halobacteriales</taxon>
        <taxon>Haloarculaceae</taxon>
        <taxon>Halomicrobium</taxon>
    </lineage>
</organism>
<dbReference type="EMBL" id="WOYG01000001">
    <property type="protein sequence ID" value="NLV10524.1"/>
    <property type="molecule type" value="Genomic_DNA"/>
</dbReference>
<dbReference type="GeneID" id="94361639"/>
<dbReference type="AlphaFoldDB" id="A0A847UGA6"/>
<protein>
    <recommendedName>
        <fullName evidence="4">DUF2116 family Zn-ribbon domain-containing protein</fullName>
    </recommendedName>
</protein>
<proteinExistence type="predicted"/>
<keyword evidence="1" id="KW-0812">Transmembrane</keyword>
<evidence type="ECO:0000313" key="3">
    <source>
        <dbReference type="Proteomes" id="UP000608662"/>
    </source>
</evidence>
<evidence type="ECO:0008006" key="4">
    <source>
        <dbReference type="Google" id="ProtNLM"/>
    </source>
</evidence>
<feature type="transmembrane region" description="Helical" evidence="1">
    <location>
        <begin position="52"/>
        <end position="85"/>
    </location>
</feature>
<keyword evidence="1" id="KW-1133">Transmembrane helix</keyword>
<reference evidence="2" key="1">
    <citation type="submission" date="2019-12" db="EMBL/GenBank/DDBJ databases">
        <title>Whole-genome sequence of Halomicrobium mukohataei pws1.</title>
        <authorList>
            <person name="Verma D.K."/>
            <person name="Gopal K."/>
            <person name="Prasad E.S."/>
        </authorList>
    </citation>
    <scope>NUCLEOTIDE SEQUENCE</scope>
    <source>
        <strain evidence="2">Pws1</strain>
    </source>
</reference>
<comment type="caution">
    <text evidence="2">The sequence shown here is derived from an EMBL/GenBank/DDBJ whole genome shotgun (WGS) entry which is preliminary data.</text>
</comment>
<keyword evidence="1" id="KW-0472">Membrane</keyword>
<dbReference type="RefSeq" id="WP_170094208.1">
    <property type="nucleotide sequence ID" value="NZ_WOYG01000001.1"/>
</dbReference>
<name>A0A847UGA6_9EURY</name>
<accession>A0A847UGA6</accession>
<sequence>MPSEIEYCPFCGVRLANEESLDDHCGDAEECANARDRWQSSGSLLASQRQRALGWVVAGAIVLYAVVQASILLGIVASVVVLVVAHVDWTALA</sequence>
<evidence type="ECO:0000313" key="2">
    <source>
        <dbReference type="EMBL" id="NLV10524.1"/>
    </source>
</evidence>
<dbReference type="Proteomes" id="UP000608662">
    <property type="component" value="Unassembled WGS sequence"/>
</dbReference>
<gene>
    <name evidence="2" type="ORF">GOC74_11365</name>
</gene>
<evidence type="ECO:0000256" key="1">
    <source>
        <dbReference type="SAM" id="Phobius"/>
    </source>
</evidence>